<evidence type="ECO:0000313" key="9">
    <source>
        <dbReference type="EMBL" id="OQW54550.1"/>
    </source>
</evidence>
<protein>
    <recommendedName>
        <fullName evidence="8">Major facilitator superfamily (MFS) profile domain-containing protein</fullName>
    </recommendedName>
</protein>
<evidence type="ECO:0000256" key="4">
    <source>
        <dbReference type="ARBA" id="ARBA00022692"/>
    </source>
</evidence>
<dbReference type="InterPro" id="IPR020846">
    <property type="entry name" value="MFS_dom"/>
</dbReference>
<dbReference type="InterPro" id="IPR047200">
    <property type="entry name" value="MFS_YcaD-like"/>
</dbReference>
<organism evidence="9 10">
    <name type="scientific">Candidatus Raskinella chloraquaticus</name>
    <dbReference type="NCBI Taxonomy" id="1951219"/>
    <lineage>
        <taxon>Bacteria</taxon>
        <taxon>Pseudomonadati</taxon>
        <taxon>Pseudomonadota</taxon>
        <taxon>Alphaproteobacteria</taxon>
        <taxon>Hyphomicrobiales</taxon>
        <taxon>Phreatobacteraceae</taxon>
        <taxon>Candidatus Raskinella</taxon>
    </lineage>
</organism>
<dbReference type="InterPro" id="IPR011701">
    <property type="entry name" value="MFS"/>
</dbReference>
<dbReference type="CDD" id="cd17477">
    <property type="entry name" value="MFS_YcaD_like"/>
    <property type="match status" value="1"/>
</dbReference>
<evidence type="ECO:0000256" key="1">
    <source>
        <dbReference type="ARBA" id="ARBA00004651"/>
    </source>
</evidence>
<feature type="transmembrane region" description="Helical" evidence="7">
    <location>
        <begin position="354"/>
        <end position="375"/>
    </location>
</feature>
<keyword evidence="6 7" id="KW-0472">Membrane</keyword>
<feature type="transmembrane region" description="Helical" evidence="7">
    <location>
        <begin position="158"/>
        <end position="176"/>
    </location>
</feature>
<feature type="transmembrane region" description="Helical" evidence="7">
    <location>
        <begin position="322"/>
        <end position="342"/>
    </location>
</feature>
<gene>
    <name evidence="9" type="ORF">A4S15_14265</name>
</gene>
<feature type="transmembrane region" description="Helical" evidence="7">
    <location>
        <begin position="72"/>
        <end position="91"/>
    </location>
</feature>
<dbReference type="SUPFAM" id="SSF103473">
    <property type="entry name" value="MFS general substrate transporter"/>
    <property type="match status" value="1"/>
</dbReference>
<feature type="transmembrane region" description="Helical" evidence="7">
    <location>
        <begin position="38"/>
        <end position="60"/>
    </location>
</feature>
<dbReference type="RefSeq" id="WP_376802792.1">
    <property type="nucleotide sequence ID" value="NZ_DHWE01000008.1"/>
</dbReference>
<dbReference type="GO" id="GO:0022857">
    <property type="term" value="F:transmembrane transporter activity"/>
    <property type="evidence" value="ECO:0007669"/>
    <property type="project" value="InterPro"/>
</dbReference>
<keyword evidence="3" id="KW-1003">Cell membrane</keyword>
<evidence type="ECO:0000256" key="6">
    <source>
        <dbReference type="ARBA" id="ARBA00023136"/>
    </source>
</evidence>
<reference evidence="9 10" key="1">
    <citation type="journal article" date="2017" name="Water Res.">
        <title>Comammox in drinking water systems.</title>
        <authorList>
            <person name="Wang Y."/>
            <person name="Ma L."/>
            <person name="Mao Y."/>
            <person name="Jiang X."/>
            <person name="Xia Y."/>
            <person name="Yu K."/>
            <person name="Li B."/>
            <person name="Zhang T."/>
        </authorList>
    </citation>
    <scope>NUCLEOTIDE SEQUENCE [LARGE SCALE GENOMIC DNA]</scope>
    <source>
        <strain evidence="9">SG_bin8</strain>
    </source>
</reference>
<accession>A0A1W9I4N7</accession>
<dbReference type="PROSITE" id="PS50850">
    <property type="entry name" value="MFS"/>
    <property type="match status" value="1"/>
</dbReference>
<comment type="caution">
    <text evidence="9">The sequence shown here is derived from an EMBL/GenBank/DDBJ whole genome shotgun (WGS) entry which is preliminary data.</text>
</comment>
<dbReference type="EMBL" id="LWDL01000002">
    <property type="protein sequence ID" value="OQW54550.1"/>
    <property type="molecule type" value="Genomic_DNA"/>
</dbReference>
<keyword evidence="4 7" id="KW-0812">Transmembrane</keyword>
<keyword evidence="5 7" id="KW-1133">Transmembrane helix</keyword>
<proteinExistence type="predicted"/>
<comment type="subcellular location">
    <subcellularLocation>
        <location evidence="1">Cell membrane</location>
        <topology evidence="1">Multi-pass membrane protein</topology>
    </subcellularLocation>
</comment>
<feature type="transmembrane region" description="Helical" evidence="7">
    <location>
        <begin position="129"/>
        <end position="152"/>
    </location>
</feature>
<dbReference type="GO" id="GO:0005886">
    <property type="term" value="C:plasma membrane"/>
    <property type="evidence" value="ECO:0007669"/>
    <property type="project" value="UniProtKB-SubCell"/>
</dbReference>
<dbReference type="PANTHER" id="PTHR23521:SF2">
    <property type="entry name" value="TRANSPORTER MFS SUPERFAMILY"/>
    <property type="match status" value="1"/>
</dbReference>
<sequence>MPTSAKLGSIISAISIVGIGLALMIPLLSIALDRYGASGFTIGLHTAVQALAAILTAFMIPRLLALFGPRHLLTISILILAATVLGFTVLTSSLAWLVLRFILGGCLTSLFIVSEYWISAIAEDRRRGFIMGVYATFLSLGFAIGPAILSLLGSEGNVPYYVGAALFLLGLLPILASSDRAPIHAHNASGSGLFAIFRRSPAAVSAAFFFGAIESSGFSFLPLWGERVGLSPAMAALLLTCGGLGNVVCQIPIGLLADRLNRPMLMLVCAGIGALGTLIAPALAGSAAWLFFGIFCWGGVVGGIYTVGLANLSKTFDGPDLAAANSAFILNYAAGMLIGPPVTGLLFQTIGANGFIYAISSMAGIYALIIGGHVLRRA</sequence>
<dbReference type="Gene3D" id="1.20.1250.20">
    <property type="entry name" value="MFS general substrate transporter like domains"/>
    <property type="match status" value="2"/>
</dbReference>
<dbReference type="AlphaFoldDB" id="A0A1W9I4N7"/>
<dbReference type="Proteomes" id="UP000192872">
    <property type="component" value="Unassembled WGS sequence"/>
</dbReference>
<evidence type="ECO:0000256" key="5">
    <source>
        <dbReference type="ARBA" id="ARBA00022989"/>
    </source>
</evidence>
<feature type="transmembrane region" description="Helical" evidence="7">
    <location>
        <begin position="289"/>
        <end position="310"/>
    </location>
</feature>
<evidence type="ECO:0000259" key="8">
    <source>
        <dbReference type="PROSITE" id="PS50850"/>
    </source>
</evidence>
<feature type="domain" description="Major facilitator superfamily (MFS) profile" evidence="8">
    <location>
        <begin position="1"/>
        <end position="378"/>
    </location>
</feature>
<evidence type="ECO:0000256" key="3">
    <source>
        <dbReference type="ARBA" id="ARBA00022475"/>
    </source>
</evidence>
<name>A0A1W9I4N7_9HYPH</name>
<feature type="transmembrane region" description="Helical" evidence="7">
    <location>
        <begin position="7"/>
        <end position="32"/>
    </location>
</feature>
<dbReference type="InterPro" id="IPR036259">
    <property type="entry name" value="MFS_trans_sf"/>
</dbReference>
<feature type="transmembrane region" description="Helical" evidence="7">
    <location>
        <begin position="97"/>
        <end position="117"/>
    </location>
</feature>
<keyword evidence="2" id="KW-0813">Transport</keyword>
<evidence type="ECO:0000256" key="7">
    <source>
        <dbReference type="SAM" id="Phobius"/>
    </source>
</evidence>
<dbReference type="Pfam" id="PF07690">
    <property type="entry name" value="MFS_1"/>
    <property type="match status" value="1"/>
</dbReference>
<evidence type="ECO:0000256" key="2">
    <source>
        <dbReference type="ARBA" id="ARBA00022448"/>
    </source>
</evidence>
<feature type="transmembrane region" description="Helical" evidence="7">
    <location>
        <begin position="264"/>
        <end position="283"/>
    </location>
</feature>
<dbReference type="PANTHER" id="PTHR23521">
    <property type="entry name" value="TRANSPORTER MFS SUPERFAMILY"/>
    <property type="match status" value="1"/>
</dbReference>
<feature type="transmembrane region" description="Helical" evidence="7">
    <location>
        <begin position="233"/>
        <end position="257"/>
    </location>
</feature>
<evidence type="ECO:0000313" key="10">
    <source>
        <dbReference type="Proteomes" id="UP000192872"/>
    </source>
</evidence>
<dbReference type="STRING" id="1827387.A4S15_14265"/>